<name>A0ABT5KHY3_9BURK</name>
<sequence>MLTAPIVDYDSLARCLLREYLKPHTDIKVMGECGNGFAAVQALTDPDTARRPNLLFLEIQMP</sequence>
<evidence type="ECO:0000313" key="3">
    <source>
        <dbReference type="EMBL" id="MDC8773470.1"/>
    </source>
</evidence>
<comment type="caution">
    <text evidence="3">The sequence shown here is derived from an EMBL/GenBank/DDBJ whole genome shotgun (WGS) entry which is preliminary data.</text>
</comment>
<gene>
    <name evidence="3" type="ORF">PRZ03_17955</name>
</gene>
<protein>
    <recommendedName>
        <fullName evidence="2">Response regulatory domain-containing protein</fullName>
    </recommendedName>
</protein>
<dbReference type="EMBL" id="JAQQXT010000012">
    <property type="protein sequence ID" value="MDC8773470.1"/>
    <property type="molecule type" value="Genomic_DNA"/>
</dbReference>
<comment type="caution">
    <text evidence="1">Lacks conserved residue(s) required for the propagation of feature annotation.</text>
</comment>
<accession>A0ABT5KHY3</accession>
<dbReference type="PROSITE" id="PS50110">
    <property type="entry name" value="RESPONSE_REGULATORY"/>
    <property type="match status" value="1"/>
</dbReference>
<dbReference type="InterPro" id="IPR001789">
    <property type="entry name" value="Sig_transdc_resp-reg_receiver"/>
</dbReference>
<reference evidence="3 4" key="1">
    <citation type="submission" date="2022-10" db="EMBL/GenBank/DDBJ databases">
        <title>Paucibacter sp. hw1 Genome sequencing.</title>
        <authorList>
            <person name="Park S."/>
        </authorList>
    </citation>
    <scope>NUCLEOTIDE SEQUENCE [LARGE SCALE GENOMIC DNA]</scope>
    <source>
        <strain evidence="4">hw1</strain>
    </source>
</reference>
<dbReference type="Gene3D" id="3.40.50.2300">
    <property type="match status" value="1"/>
</dbReference>
<proteinExistence type="predicted"/>
<dbReference type="InterPro" id="IPR011006">
    <property type="entry name" value="CheY-like_superfamily"/>
</dbReference>
<organism evidence="3 4">
    <name type="scientific">Roseateles albus</name>
    <dbReference type="NCBI Taxonomy" id="2987525"/>
    <lineage>
        <taxon>Bacteria</taxon>
        <taxon>Pseudomonadati</taxon>
        <taxon>Pseudomonadota</taxon>
        <taxon>Betaproteobacteria</taxon>
        <taxon>Burkholderiales</taxon>
        <taxon>Sphaerotilaceae</taxon>
        <taxon>Roseateles</taxon>
    </lineage>
</organism>
<evidence type="ECO:0000313" key="4">
    <source>
        <dbReference type="Proteomes" id="UP001221189"/>
    </source>
</evidence>
<evidence type="ECO:0000256" key="1">
    <source>
        <dbReference type="PROSITE-ProRule" id="PRU00169"/>
    </source>
</evidence>
<dbReference type="RefSeq" id="WP_273601610.1">
    <property type="nucleotide sequence ID" value="NZ_JAQQXT010000012.1"/>
</dbReference>
<feature type="domain" description="Response regulatory" evidence="2">
    <location>
        <begin position="3"/>
        <end position="62"/>
    </location>
</feature>
<dbReference type="Proteomes" id="UP001221189">
    <property type="component" value="Unassembled WGS sequence"/>
</dbReference>
<keyword evidence="4" id="KW-1185">Reference proteome</keyword>
<dbReference type="SUPFAM" id="SSF52172">
    <property type="entry name" value="CheY-like"/>
    <property type="match status" value="1"/>
</dbReference>
<evidence type="ECO:0000259" key="2">
    <source>
        <dbReference type="PROSITE" id="PS50110"/>
    </source>
</evidence>